<keyword evidence="2" id="KW-0812">Transmembrane</keyword>
<dbReference type="RefSeq" id="WP_264327516.1">
    <property type="nucleotide sequence ID" value="NZ_JADEXQ010000119.1"/>
</dbReference>
<keyword evidence="2" id="KW-1133">Transmembrane helix</keyword>
<protein>
    <submittedName>
        <fullName evidence="3">Uncharacterized protein</fullName>
    </submittedName>
</protein>
<dbReference type="EMBL" id="JADEXQ010000119">
    <property type="protein sequence ID" value="MBE9032699.1"/>
    <property type="molecule type" value="Genomic_DNA"/>
</dbReference>
<keyword evidence="2" id="KW-0472">Membrane</keyword>
<proteinExistence type="predicted"/>
<organism evidence="3 4">
    <name type="scientific">Romeriopsis navalis LEGE 11480</name>
    <dbReference type="NCBI Taxonomy" id="2777977"/>
    <lineage>
        <taxon>Bacteria</taxon>
        <taxon>Bacillati</taxon>
        <taxon>Cyanobacteriota</taxon>
        <taxon>Cyanophyceae</taxon>
        <taxon>Leptolyngbyales</taxon>
        <taxon>Leptolyngbyaceae</taxon>
        <taxon>Romeriopsis</taxon>
        <taxon>Romeriopsis navalis</taxon>
    </lineage>
</organism>
<gene>
    <name evidence="3" type="ORF">IQ266_23460</name>
</gene>
<dbReference type="Pfam" id="PF07444">
    <property type="entry name" value="Ycf66_N"/>
    <property type="match status" value="1"/>
</dbReference>
<keyword evidence="4" id="KW-1185">Reference proteome</keyword>
<name>A0A928VUY6_9CYAN</name>
<feature type="transmembrane region" description="Helical" evidence="2">
    <location>
        <begin position="38"/>
        <end position="56"/>
    </location>
</feature>
<dbReference type="AlphaFoldDB" id="A0A928VUY6"/>
<evidence type="ECO:0000313" key="4">
    <source>
        <dbReference type="Proteomes" id="UP000625316"/>
    </source>
</evidence>
<evidence type="ECO:0000256" key="2">
    <source>
        <dbReference type="SAM" id="Phobius"/>
    </source>
</evidence>
<feature type="region of interest" description="Disordered" evidence="1">
    <location>
        <begin position="83"/>
        <end position="152"/>
    </location>
</feature>
<evidence type="ECO:0000256" key="1">
    <source>
        <dbReference type="SAM" id="MobiDB-lite"/>
    </source>
</evidence>
<dbReference type="InterPro" id="IPR010004">
    <property type="entry name" value="Uncharacterised_Ycf66"/>
</dbReference>
<feature type="compositionally biased region" description="Basic and acidic residues" evidence="1">
    <location>
        <begin position="88"/>
        <end position="117"/>
    </location>
</feature>
<comment type="caution">
    <text evidence="3">The sequence shown here is derived from an EMBL/GenBank/DDBJ whole genome shotgun (WGS) entry which is preliminary data.</text>
</comment>
<evidence type="ECO:0000313" key="3">
    <source>
        <dbReference type="EMBL" id="MBE9032699.1"/>
    </source>
</evidence>
<dbReference type="Proteomes" id="UP000625316">
    <property type="component" value="Unassembled WGS sequence"/>
</dbReference>
<reference evidence="3" key="1">
    <citation type="submission" date="2020-10" db="EMBL/GenBank/DDBJ databases">
        <authorList>
            <person name="Castelo-Branco R."/>
            <person name="Eusebio N."/>
            <person name="Adriana R."/>
            <person name="Vieira A."/>
            <person name="Brugerolle De Fraissinette N."/>
            <person name="Rezende De Castro R."/>
            <person name="Schneider M.P."/>
            <person name="Vasconcelos V."/>
            <person name="Leao P.N."/>
        </authorList>
    </citation>
    <scope>NUCLEOTIDE SEQUENCE</scope>
    <source>
        <strain evidence="3">LEGE 11480</strain>
    </source>
</reference>
<sequence>MGFGTPLSLVIGLILISGGLVLFFLGNFRPDLKRDSDSIYGVLGILAGILGVVSFNKDIVPSIEQLLLAGMCIFLMWENIQNRTPNPDAKRSFSGDGRRDDDRAPSRRPYRAERAPEYDEFAPPPRSNAGLRGEYEGAAGYGRNDGYQDRSL</sequence>
<feature type="non-terminal residue" evidence="3">
    <location>
        <position position="152"/>
    </location>
</feature>
<accession>A0A928VUY6</accession>
<feature type="transmembrane region" description="Helical" evidence="2">
    <location>
        <begin position="6"/>
        <end position="26"/>
    </location>
</feature>